<name>A0A0F7TXH3_PENBI</name>
<protein>
    <recommendedName>
        <fullName evidence="2">Protein HGH1 homolog</fullName>
    </recommendedName>
</protein>
<organism evidence="6 7">
    <name type="scientific">Penicillium brasilianum</name>
    <dbReference type="NCBI Taxonomy" id="104259"/>
    <lineage>
        <taxon>Eukaryota</taxon>
        <taxon>Fungi</taxon>
        <taxon>Dikarya</taxon>
        <taxon>Ascomycota</taxon>
        <taxon>Pezizomycotina</taxon>
        <taxon>Eurotiomycetes</taxon>
        <taxon>Eurotiomycetidae</taxon>
        <taxon>Eurotiales</taxon>
        <taxon>Aspergillaceae</taxon>
        <taxon>Penicillium</taxon>
    </lineage>
</organism>
<dbReference type="Gene3D" id="1.25.10.10">
    <property type="entry name" value="Leucine-rich Repeat Variant"/>
    <property type="match status" value="1"/>
</dbReference>
<evidence type="ECO:0000313" key="7">
    <source>
        <dbReference type="Proteomes" id="UP000042958"/>
    </source>
</evidence>
<evidence type="ECO:0000259" key="5">
    <source>
        <dbReference type="Pfam" id="PF04064"/>
    </source>
</evidence>
<dbReference type="InterPro" id="IPR007205">
    <property type="entry name" value="Protein_HGH1_N"/>
</dbReference>
<keyword evidence="7" id="KW-1185">Reference proteome</keyword>
<dbReference type="STRING" id="104259.A0A0F7TXH3"/>
<dbReference type="Pfam" id="PF04063">
    <property type="entry name" value="DUF383"/>
    <property type="match status" value="1"/>
</dbReference>
<dbReference type="GO" id="GO:0003677">
    <property type="term" value="F:DNA binding"/>
    <property type="evidence" value="ECO:0007669"/>
    <property type="project" value="UniProtKB-KW"/>
</dbReference>
<accession>A0A0F7TXH3</accession>
<feature type="region of interest" description="Disordered" evidence="3">
    <location>
        <begin position="350"/>
        <end position="371"/>
    </location>
</feature>
<dbReference type="SUPFAM" id="SSF48371">
    <property type="entry name" value="ARM repeat"/>
    <property type="match status" value="1"/>
</dbReference>
<evidence type="ECO:0000256" key="3">
    <source>
        <dbReference type="SAM" id="MobiDB-lite"/>
    </source>
</evidence>
<dbReference type="InterPro" id="IPR007206">
    <property type="entry name" value="Protein_HGH1_C"/>
</dbReference>
<dbReference type="InterPro" id="IPR016024">
    <property type="entry name" value="ARM-type_fold"/>
</dbReference>
<feature type="compositionally biased region" description="Acidic residues" evidence="3">
    <location>
        <begin position="361"/>
        <end position="371"/>
    </location>
</feature>
<dbReference type="Pfam" id="PF04064">
    <property type="entry name" value="DUF384"/>
    <property type="match status" value="1"/>
</dbReference>
<dbReference type="Proteomes" id="UP000042958">
    <property type="component" value="Unassembled WGS sequence"/>
</dbReference>
<dbReference type="EMBL" id="CDHK01000011">
    <property type="protein sequence ID" value="CEJ61384.1"/>
    <property type="molecule type" value="Genomic_DNA"/>
</dbReference>
<comment type="similarity">
    <text evidence="1">Belongs to the HGH1 family.</text>
</comment>
<keyword evidence="6" id="KW-0238">DNA-binding</keyword>
<evidence type="ECO:0000256" key="2">
    <source>
        <dbReference type="ARBA" id="ARBA00014076"/>
    </source>
</evidence>
<proteinExistence type="inferred from homology"/>
<dbReference type="AlphaFoldDB" id="A0A0F7TXH3"/>
<feature type="domain" description="Protein HGH1 N-terminal" evidence="4">
    <location>
        <begin position="94"/>
        <end position="277"/>
    </location>
</feature>
<evidence type="ECO:0000313" key="6">
    <source>
        <dbReference type="EMBL" id="CEJ61384.1"/>
    </source>
</evidence>
<dbReference type="InterPro" id="IPR039717">
    <property type="entry name" value="Hgh1"/>
</dbReference>
<dbReference type="OrthoDB" id="9986677at2759"/>
<sequence>MPTELEDLVEFLHHGNTQIRQIACENLVGFSTAQPSLFKGQKLQPVRDLKLLALDYTPIAKNALTILINLSSDEEILELVASDDKFLEILLRKLMNVKEPNADEFAMLLANLVKSDHLKKLHTMKREAPAAVSTSENAIDQLMDCFVKGAEGGLNKHANFDYLSYLFADLSQSEQGRAYFTTRQEYDGVVPITKLTVFTEHKSDIRRKGVASTIKNVAFDVASHPMLFGEDEANLLPYLLLPIAGPEEFPDDEMMSMLPDLQLLPPDKKRESDNTIITTHLETLLLLTTTREGREKIRAAQVYPFVRECHLHVEDEEVREACDRLVQVIMRDEEGEGEQTDAELAKAQKEIEEAPPAQPAQDEDEKVVELF</sequence>
<evidence type="ECO:0000259" key="4">
    <source>
        <dbReference type="Pfam" id="PF04063"/>
    </source>
</evidence>
<gene>
    <name evidence="6" type="ORF">PMG11_09919</name>
</gene>
<feature type="domain" description="Protein HGH1 C-terminal" evidence="5">
    <location>
        <begin position="283"/>
        <end position="337"/>
    </location>
</feature>
<dbReference type="InterPro" id="IPR011989">
    <property type="entry name" value="ARM-like"/>
</dbReference>
<dbReference type="PANTHER" id="PTHR13387:SF9">
    <property type="entry name" value="PROTEIN HGH1 HOMOLOG"/>
    <property type="match status" value="1"/>
</dbReference>
<reference evidence="7" key="1">
    <citation type="journal article" date="2015" name="Genome Announc.">
        <title>Draft genome sequence of the fungus Penicillium brasilianum MG11.</title>
        <authorList>
            <person name="Horn F."/>
            <person name="Linde J."/>
            <person name="Mattern D.J."/>
            <person name="Walther G."/>
            <person name="Guthke R."/>
            <person name="Brakhage A.A."/>
            <person name="Valiante V."/>
        </authorList>
    </citation>
    <scope>NUCLEOTIDE SEQUENCE [LARGE SCALE GENOMIC DNA]</scope>
    <source>
        <strain evidence="7">MG11</strain>
    </source>
</reference>
<evidence type="ECO:0000256" key="1">
    <source>
        <dbReference type="ARBA" id="ARBA00006712"/>
    </source>
</evidence>
<dbReference type="PANTHER" id="PTHR13387">
    <property type="entry name" value="PROTEIN HGH1 HOMOLOG"/>
    <property type="match status" value="1"/>
</dbReference>